<organism evidence="2 3">
    <name type="scientific">Chionoecetes opilio</name>
    <name type="common">Atlantic snow crab</name>
    <name type="synonym">Cancer opilio</name>
    <dbReference type="NCBI Taxonomy" id="41210"/>
    <lineage>
        <taxon>Eukaryota</taxon>
        <taxon>Metazoa</taxon>
        <taxon>Ecdysozoa</taxon>
        <taxon>Arthropoda</taxon>
        <taxon>Crustacea</taxon>
        <taxon>Multicrustacea</taxon>
        <taxon>Malacostraca</taxon>
        <taxon>Eumalacostraca</taxon>
        <taxon>Eucarida</taxon>
        <taxon>Decapoda</taxon>
        <taxon>Pleocyemata</taxon>
        <taxon>Brachyura</taxon>
        <taxon>Eubrachyura</taxon>
        <taxon>Majoidea</taxon>
        <taxon>Majidae</taxon>
        <taxon>Chionoecetes</taxon>
    </lineage>
</organism>
<feature type="region of interest" description="Disordered" evidence="1">
    <location>
        <begin position="87"/>
        <end position="218"/>
    </location>
</feature>
<dbReference type="AlphaFoldDB" id="A0A8J4XQR5"/>
<keyword evidence="3" id="KW-1185">Reference proteome</keyword>
<gene>
    <name evidence="2" type="ORF">GWK47_020760</name>
</gene>
<evidence type="ECO:0000313" key="3">
    <source>
        <dbReference type="Proteomes" id="UP000770661"/>
    </source>
</evidence>
<dbReference type="OrthoDB" id="7480422at2759"/>
<dbReference type="EMBL" id="JACEEZ010023387">
    <property type="protein sequence ID" value="KAG0711354.1"/>
    <property type="molecule type" value="Genomic_DNA"/>
</dbReference>
<feature type="compositionally biased region" description="Polar residues" evidence="1">
    <location>
        <begin position="150"/>
        <end position="172"/>
    </location>
</feature>
<dbReference type="Proteomes" id="UP000770661">
    <property type="component" value="Unassembled WGS sequence"/>
</dbReference>
<proteinExistence type="predicted"/>
<sequence>MTQHHSFIARPKERRTGDTSLSSAPWAKPQEILLRIVTPWLIPILNFIDNIAATQTSLNNLSVTSTSCSARGHCIDKDWSQHIASHSESRGWWTSGKPCKLQRSSTSTVTTGTQIDSPNLIPPSRSAPAITEVSPPQPPKTQHTPPSTTATPPNVTLTDNQTSQTPTPSATHQPKDAVAITTTSDDRQSYPPRTSQPTTRPPAHAAEGTKSSQGNNPIHFLHTNIDTLLLQHSCNHLIVVGDMNQHLVARQFEDLLTEYGLSSHVNFPTHTSGSSLDPVITDLSDEVITCLPLGMVGSLDNSGVLTTISTTVCRRAADKKSRAWLRYKSHPSQLNKHRHKESCKTMCQVQKQVIQRWREDIKAKYSGHHQAPQGPASPSLHPCRPHTDRSKSKTVPFSRTEHHLRSFLPRYGRLWNQLVHQTDLHHHASLQDFKRGVNSWVMD</sequence>
<protein>
    <submittedName>
        <fullName evidence="2">Uncharacterized protein</fullName>
    </submittedName>
</protein>
<comment type="caution">
    <text evidence="2">The sequence shown here is derived from an EMBL/GenBank/DDBJ whole genome shotgun (WGS) entry which is preliminary data.</text>
</comment>
<accession>A0A8J4XQR5</accession>
<evidence type="ECO:0000256" key="1">
    <source>
        <dbReference type="SAM" id="MobiDB-lite"/>
    </source>
</evidence>
<feature type="compositionally biased region" description="Low complexity" evidence="1">
    <location>
        <begin position="189"/>
        <end position="202"/>
    </location>
</feature>
<name>A0A8J4XQR5_CHIOP</name>
<feature type="compositionally biased region" description="Polar residues" evidence="1">
    <location>
        <begin position="102"/>
        <end position="117"/>
    </location>
</feature>
<evidence type="ECO:0000313" key="2">
    <source>
        <dbReference type="EMBL" id="KAG0711354.1"/>
    </source>
</evidence>
<feature type="compositionally biased region" description="Low complexity" evidence="1">
    <location>
        <begin position="140"/>
        <end position="149"/>
    </location>
</feature>
<feature type="region of interest" description="Disordered" evidence="1">
    <location>
        <begin position="1"/>
        <end position="23"/>
    </location>
</feature>
<reference evidence="2" key="1">
    <citation type="submission" date="2020-07" db="EMBL/GenBank/DDBJ databases">
        <title>The High-quality genome of the commercially important snow crab, Chionoecetes opilio.</title>
        <authorList>
            <person name="Jeong J.-H."/>
            <person name="Ryu S."/>
        </authorList>
    </citation>
    <scope>NUCLEOTIDE SEQUENCE</scope>
    <source>
        <strain evidence="2">MADBK_172401_WGS</strain>
        <tissue evidence="2">Digestive gland</tissue>
    </source>
</reference>
<feature type="region of interest" description="Disordered" evidence="1">
    <location>
        <begin position="364"/>
        <end position="398"/>
    </location>
</feature>